<dbReference type="RefSeq" id="WP_213495314.1">
    <property type="nucleotide sequence ID" value="NZ_CP074694.1"/>
</dbReference>
<dbReference type="KEGG" id="tsph:KIH39_21690"/>
<evidence type="ECO:0000313" key="3">
    <source>
        <dbReference type="Proteomes" id="UP000676194"/>
    </source>
</evidence>
<dbReference type="Pfam" id="PF07610">
    <property type="entry name" value="DUF1573"/>
    <property type="match status" value="1"/>
</dbReference>
<keyword evidence="1" id="KW-0812">Transmembrane</keyword>
<evidence type="ECO:0000256" key="1">
    <source>
        <dbReference type="SAM" id="Phobius"/>
    </source>
</evidence>
<name>A0A8E6EXA2_9BACT</name>
<dbReference type="InterPro" id="IPR013783">
    <property type="entry name" value="Ig-like_fold"/>
</dbReference>
<dbReference type="InterPro" id="IPR011467">
    <property type="entry name" value="DUF1573"/>
</dbReference>
<dbReference type="Gene3D" id="2.60.40.10">
    <property type="entry name" value="Immunoglobulins"/>
    <property type="match status" value="1"/>
</dbReference>
<protein>
    <submittedName>
        <fullName evidence="2">DUF1573 domain-containing protein</fullName>
    </submittedName>
</protein>
<reference evidence="2" key="1">
    <citation type="submission" date="2021-05" db="EMBL/GenBank/DDBJ databases">
        <title>Complete genome sequence of the cellulolytic planctomycete Telmatocola sphagniphila SP2T and characterization of the first cellulase from planctomycetes.</title>
        <authorList>
            <person name="Rakitin A.L."/>
            <person name="Beletsky A.V."/>
            <person name="Naumoff D.G."/>
            <person name="Kulichevskaya I.S."/>
            <person name="Mardanov A.V."/>
            <person name="Ravin N.V."/>
            <person name="Dedysh S.N."/>
        </authorList>
    </citation>
    <scope>NUCLEOTIDE SEQUENCE</scope>
    <source>
        <strain evidence="2">SP2T</strain>
    </source>
</reference>
<dbReference type="EMBL" id="CP074694">
    <property type="protein sequence ID" value="QVL31433.1"/>
    <property type="molecule type" value="Genomic_DNA"/>
</dbReference>
<gene>
    <name evidence="2" type="ORF">KIH39_21690</name>
</gene>
<evidence type="ECO:0000313" key="2">
    <source>
        <dbReference type="EMBL" id="QVL31433.1"/>
    </source>
</evidence>
<keyword evidence="1" id="KW-0472">Membrane</keyword>
<accession>A0A8E6EXA2</accession>
<keyword evidence="1" id="KW-1133">Transmembrane helix</keyword>
<dbReference type="Proteomes" id="UP000676194">
    <property type="component" value="Chromosome"/>
</dbReference>
<feature type="transmembrane region" description="Helical" evidence="1">
    <location>
        <begin position="21"/>
        <end position="40"/>
    </location>
</feature>
<keyword evidence="3" id="KW-1185">Reference proteome</keyword>
<proteinExistence type="predicted"/>
<organism evidence="2 3">
    <name type="scientific">Telmatocola sphagniphila</name>
    <dbReference type="NCBI Taxonomy" id="1123043"/>
    <lineage>
        <taxon>Bacteria</taxon>
        <taxon>Pseudomonadati</taxon>
        <taxon>Planctomycetota</taxon>
        <taxon>Planctomycetia</taxon>
        <taxon>Gemmatales</taxon>
        <taxon>Gemmataceae</taxon>
    </lineage>
</organism>
<sequence>MFSISCRPVPFKIRAEILRHGFSLAKVVLMIGTVMVWLSASGAIHAAICIITGRVLEVERYVDFGEVHPQEKFIHELTIRNSSSIELNVVGGTSDCSCLVINVPQSIPPNGSASVQVLLKVPSEARSRIIRWVQLYTDLPNQPRLRIAIGYNVSR</sequence>
<dbReference type="AlphaFoldDB" id="A0A8E6EXA2"/>